<evidence type="ECO:0000313" key="2">
    <source>
        <dbReference type="EMBL" id="KAJ8352553.1"/>
    </source>
</evidence>
<evidence type="ECO:0000256" key="1">
    <source>
        <dbReference type="SAM" id="MobiDB-lite"/>
    </source>
</evidence>
<feature type="region of interest" description="Disordered" evidence="1">
    <location>
        <begin position="70"/>
        <end position="122"/>
    </location>
</feature>
<organism evidence="2 3">
    <name type="scientific">Synaphobranchus kaupii</name>
    <name type="common">Kaup's arrowtooth eel</name>
    <dbReference type="NCBI Taxonomy" id="118154"/>
    <lineage>
        <taxon>Eukaryota</taxon>
        <taxon>Metazoa</taxon>
        <taxon>Chordata</taxon>
        <taxon>Craniata</taxon>
        <taxon>Vertebrata</taxon>
        <taxon>Euteleostomi</taxon>
        <taxon>Actinopterygii</taxon>
        <taxon>Neopterygii</taxon>
        <taxon>Teleostei</taxon>
        <taxon>Anguilliformes</taxon>
        <taxon>Synaphobranchidae</taxon>
        <taxon>Synaphobranchus</taxon>
    </lineage>
</organism>
<dbReference type="Proteomes" id="UP001152622">
    <property type="component" value="Chromosome 8"/>
</dbReference>
<accession>A0A9Q1IS58</accession>
<reference evidence="2" key="1">
    <citation type="journal article" date="2023" name="Science">
        <title>Genome structures resolve the early diversification of teleost fishes.</title>
        <authorList>
            <person name="Parey E."/>
            <person name="Louis A."/>
            <person name="Montfort J."/>
            <person name="Bouchez O."/>
            <person name="Roques C."/>
            <person name="Iampietro C."/>
            <person name="Lluch J."/>
            <person name="Castinel A."/>
            <person name="Donnadieu C."/>
            <person name="Desvignes T."/>
            <person name="Floi Bucao C."/>
            <person name="Jouanno E."/>
            <person name="Wen M."/>
            <person name="Mejri S."/>
            <person name="Dirks R."/>
            <person name="Jansen H."/>
            <person name="Henkel C."/>
            <person name="Chen W.J."/>
            <person name="Zahm M."/>
            <person name="Cabau C."/>
            <person name="Klopp C."/>
            <person name="Thompson A.W."/>
            <person name="Robinson-Rechavi M."/>
            <person name="Braasch I."/>
            <person name="Lecointre G."/>
            <person name="Bobe J."/>
            <person name="Postlethwait J.H."/>
            <person name="Berthelot C."/>
            <person name="Roest Crollius H."/>
            <person name="Guiguen Y."/>
        </authorList>
    </citation>
    <scope>NUCLEOTIDE SEQUENCE</scope>
    <source>
        <strain evidence="2">WJC10195</strain>
    </source>
</reference>
<sequence>MDKISDKKGRGGGVVRWERLAGPEGFLTALIPAQVTWFYFIACLQRLSGEQWGHAVCKLRRVLLRRAHRPGEAGGQVGATTFTGENEEKAREAGESEDGQTYGPESRPFSEGQSTFRRHEST</sequence>
<protein>
    <submittedName>
        <fullName evidence="2">Uncharacterized protein</fullName>
    </submittedName>
</protein>
<dbReference type="AlphaFoldDB" id="A0A9Q1IS58"/>
<keyword evidence="3" id="KW-1185">Reference proteome</keyword>
<evidence type="ECO:0000313" key="3">
    <source>
        <dbReference type="Proteomes" id="UP001152622"/>
    </source>
</evidence>
<name>A0A9Q1IS58_SYNKA</name>
<comment type="caution">
    <text evidence="2">The sequence shown here is derived from an EMBL/GenBank/DDBJ whole genome shotgun (WGS) entry which is preliminary data.</text>
</comment>
<dbReference type="EMBL" id="JAINUF010000008">
    <property type="protein sequence ID" value="KAJ8352553.1"/>
    <property type="molecule type" value="Genomic_DNA"/>
</dbReference>
<gene>
    <name evidence="2" type="ORF">SKAU_G00240290</name>
</gene>
<proteinExistence type="predicted"/>